<name>A0A450YEJ6_9GAMM</name>
<dbReference type="Pfam" id="PF02310">
    <property type="entry name" value="B12-binding"/>
    <property type="match status" value="1"/>
</dbReference>
<feature type="domain" description="Radical SAM core" evidence="9">
    <location>
        <begin position="214"/>
        <end position="448"/>
    </location>
</feature>
<dbReference type="InterPro" id="IPR006158">
    <property type="entry name" value="Cobalamin-bd"/>
</dbReference>
<dbReference type="InterPro" id="IPR007197">
    <property type="entry name" value="rSAM"/>
</dbReference>
<protein>
    <submittedName>
        <fullName evidence="10">Radical SAM superfamily enzyme YgiQ, UPF0313 family</fullName>
    </submittedName>
</protein>
<dbReference type="SUPFAM" id="SSF52242">
    <property type="entry name" value="Cobalamin (vitamin B12)-binding domain"/>
    <property type="match status" value="1"/>
</dbReference>
<evidence type="ECO:0000259" key="8">
    <source>
        <dbReference type="PROSITE" id="PS51332"/>
    </source>
</evidence>
<keyword evidence="4" id="KW-0949">S-adenosyl-L-methionine</keyword>
<dbReference type="EMBL" id="CAADFS010000008">
    <property type="protein sequence ID" value="VFK39980.1"/>
    <property type="molecule type" value="Genomic_DNA"/>
</dbReference>
<keyword evidence="2" id="KW-0489">Methyltransferase</keyword>
<feature type="domain" description="B12-binding" evidence="8">
    <location>
        <begin position="3"/>
        <end position="162"/>
    </location>
</feature>
<evidence type="ECO:0000256" key="6">
    <source>
        <dbReference type="ARBA" id="ARBA00023004"/>
    </source>
</evidence>
<organism evidence="10">
    <name type="scientific">Candidatus Kentrum sp. TC</name>
    <dbReference type="NCBI Taxonomy" id="2126339"/>
    <lineage>
        <taxon>Bacteria</taxon>
        <taxon>Pseudomonadati</taxon>
        <taxon>Pseudomonadota</taxon>
        <taxon>Gammaproteobacteria</taxon>
        <taxon>Candidatus Kentrum</taxon>
    </lineage>
</organism>
<gene>
    <name evidence="10" type="ORF">BECKTC1821D_GA0114238_100812</name>
</gene>
<keyword evidence="7" id="KW-0411">Iron-sulfur</keyword>
<dbReference type="SUPFAM" id="SSF102114">
    <property type="entry name" value="Radical SAM enzymes"/>
    <property type="match status" value="1"/>
</dbReference>
<keyword evidence="3" id="KW-0808">Transferase</keyword>
<dbReference type="PANTHER" id="PTHR43409">
    <property type="entry name" value="ANAEROBIC MAGNESIUM-PROTOPORPHYRIN IX MONOMETHYL ESTER CYCLASE-RELATED"/>
    <property type="match status" value="1"/>
</dbReference>
<dbReference type="SFLD" id="SFLDG01123">
    <property type="entry name" value="methyltransferase_(Class_B)"/>
    <property type="match status" value="1"/>
</dbReference>
<dbReference type="InterPro" id="IPR036724">
    <property type="entry name" value="Cobalamin-bd_sf"/>
</dbReference>
<evidence type="ECO:0000313" key="10">
    <source>
        <dbReference type="EMBL" id="VFK39980.1"/>
    </source>
</evidence>
<comment type="cofactor">
    <cofactor evidence="1">
        <name>[4Fe-4S] cluster</name>
        <dbReference type="ChEBI" id="CHEBI:49883"/>
    </cofactor>
</comment>
<accession>A0A450YEJ6</accession>
<dbReference type="InterPro" id="IPR034466">
    <property type="entry name" value="Methyltransferase_Class_B"/>
</dbReference>
<dbReference type="PROSITE" id="PS51918">
    <property type="entry name" value="RADICAL_SAM"/>
    <property type="match status" value="1"/>
</dbReference>
<dbReference type="InterPro" id="IPR023404">
    <property type="entry name" value="rSAM_horseshoe"/>
</dbReference>
<dbReference type="SFLD" id="SFLDG01082">
    <property type="entry name" value="B12-binding_domain_containing"/>
    <property type="match status" value="1"/>
</dbReference>
<evidence type="ECO:0000256" key="1">
    <source>
        <dbReference type="ARBA" id="ARBA00001966"/>
    </source>
</evidence>
<dbReference type="GO" id="GO:0031419">
    <property type="term" value="F:cobalamin binding"/>
    <property type="evidence" value="ECO:0007669"/>
    <property type="project" value="InterPro"/>
</dbReference>
<keyword evidence="6" id="KW-0408">Iron</keyword>
<evidence type="ECO:0000256" key="5">
    <source>
        <dbReference type="ARBA" id="ARBA00022723"/>
    </source>
</evidence>
<dbReference type="GO" id="GO:0051539">
    <property type="term" value="F:4 iron, 4 sulfur cluster binding"/>
    <property type="evidence" value="ECO:0007669"/>
    <property type="project" value="UniProtKB-KW"/>
</dbReference>
<dbReference type="CDD" id="cd02068">
    <property type="entry name" value="radical_SAM_B12_BD"/>
    <property type="match status" value="1"/>
</dbReference>
<dbReference type="PROSITE" id="PS51332">
    <property type="entry name" value="B12_BINDING"/>
    <property type="match status" value="1"/>
</dbReference>
<dbReference type="CDD" id="cd01335">
    <property type="entry name" value="Radical_SAM"/>
    <property type="match status" value="1"/>
</dbReference>
<reference evidence="10" key="1">
    <citation type="submission" date="2019-02" db="EMBL/GenBank/DDBJ databases">
        <authorList>
            <person name="Gruber-Vodicka R. H."/>
            <person name="Seah K. B. B."/>
        </authorList>
    </citation>
    <scope>NUCLEOTIDE SEQUENCE</scope>
    <source>
        <strain evidence="10">BECK_BZ123</strain>
    </source>
</reference>
<dbReference type="SMART" id="SM00729">
    <property type="entry name" value="Elp3"/>
    <property type="match status" value="1"/>
</dbReference>
<dbReference type="Gene3D" id="3.40.50.280">
    <property type="entry name" value="Cobalamin-binding domain"/>
    <property type="match status" value="1"/>
</dbReference>
<keyword evidence="5" id="KW-0479">Metal-binding</keyword>
<dbReference type="InterPro" id="IPR058240">
    <property type="entry name" value="rSAM_sf"/>
</dbReference>
<evidence type="ECO:0000256" key="7">
    <source>
        <dbReference type="ARBA" id="ARBA00023014"/>
    </source>
</evidence>
<evidence type="ECO:0000256" key="3">
    <source>
        <dbReference type="ARBA" id="ARBA00022679"/>
    </source>
</evidence>
<dbReference type="InterPro" id="IPR051198">
    <property type="entry name" value="BchE-like"/>
</dbReference>
<proteinExistence type="predicted"/>
<dbReference type="Pfam" id="PF04055">
    <property type="entry name" value="Radical_SAM"/>
    <property type="match status" value="1"/>
</dbReference>
<dbReference type="InterPro" id="IPR006638">
    <property type="entry name" value="Elp3/MiaA/NifB-like_rSAM"/>
</dbReference>
<evidence type="ECO:0000259" key="9">
    <source>
        <dbReference type="PROSITE" id="PS51918"/>
    </source>
</evidence>
<dbReference type="PANTHER" id="PTHR43409:SF7">
    <property type="entry name" value="BLL1977 PROTEIN"/>
    <property type="match status" value="1"/>
</dbReference>
<evidence type="ECO:0000256" key="2">
    <source>
        <dbReference type="ARBA" id="ARBA00022603"/>
    </source>
</evidence>
<evidence type="ECO:0000256" key="4">
    <source>
        <dbReference type="ARBA" id="ARBA00022691"/>
    </source>
</evidence>
<sequence>MTIMKIVLIHPYIRAIDKTFLSEPLGLVCLATYARKIFEERVRISILDLYAMGARNPVKKGDYYYLGVHDEAVIAKELAGFQPDLVGITCNFTAYVDDSFNVADIVRRYFPDVPIVMGGAHPTIEAAETLQRCSSVDYVARGEGEIVFENLIRCLLGEIPIESVNGLVYRKGGEIVFNPKMDLVKDINTLPIPDRKYIDQRAYEYFNKKTVWYVRKQPVATMMTSRGCPYRCVFCSTKVVWERNWRPRGLELVFEEIEILHKEYGFREIVINDDQFMLKKSRIHEFCDYFIKKNYDICFSVDAGISIWLVDTDLLKKMRKAGFYALRFPIESGCRKTLEYIRKPVDLDKANALIEEAAGLGFWTSSNIIVGFPHETREEVNESIRYVYDSVLDFTSFIIAKPQAGSEMYDDFKKENLLEKVVVHGSHFYHSDYDTLHLTARELNDIIDDASSKWFMHKARFFYQTDQFLSLFPPENEEYRGLALLLRHFASHVSAKSHTDVDFEDEIFYYLIIDACTSYSLPRDEDENRHRRP</sequence>
<dbReference type="SFLD" id="SFLDS00029">
    <property type="entry name" value="Radical_SAM"/>
    <property type="match status" value="1"/>
</dbReference>
<dbReference type="GO" id="GO:0046872">
    <property type="term" value="F:metal ion binding"/>
    <property type="evidence" value="ECO:0007669"/>
    <property type="project" value="UniProtKB-KW"/>
</dbReference>
<dbReference type="AlphaFoldDB" id="A0A450YEJ6"/>
<dbReference type="Gene3D" id="3.80.30.20">
    <property type="entry name" value="tm_1862 like domain"/>
    <property type="match status" value="1"/>
</dbReference>
<dbReference type="GO" id="GO:0003824">
    <property type="term" value="F:catalytic activity"/>
    <property type="evidence" value="ECO:0007669"/>
    <property type="project" value="InterPro"/>
</dbReference>